<dbReference type="InterPro" id="IPR002192">
    <property type="entry name" value="PPDK_AMP/ATP-bd"/>
</dbReference>
<evidence type="ECO:0000259" key="2">
    <source>
        <dbReference type="Pfam" id="PF01326"/>
    </source>
</evidence>
<dbReference type="RefSeq" id="XP_022239551.1">
    <property type="nucleotide sequence ID" value="XM_022383843.1"/>
</dbReference>
<evidence type="ECO:0000313" key="4">
    <source>
        <dbReference type="RefSeq" id="XP_022239551.1"/>
    </source>
</evidence>
<evidence type="ECO:0000256" key="1">
    <source>
        <dbReference type="ARBA" id="ARBA00007837"/>
    </source>
</evidence>
<evidence type="ECO:0000313" key="3">
    <source>
        <dbReference type="Proteomes" id="UP000694941"/>
    </source>
</evidence>
<organism evidence="3 4">
    <name type="scientific">Limulus polyphemus</name>
    <name type="common">Atlantic horseshoe crab</name>
    <dbReference type="NCBI Taxonomy" id="6850"/>
    <lineage>
        <taxon>Eukaryota</taxon>
        <taxon>Metazoa</taxon>
        <taxon>Ecdysozoa</taxon>
        <taxon>Arthropoda</taxon>
        <taxon>Chelicerata</taxon>
        <taxon>Merostomata</taxon>
        <taxon>Xiphosura</taxon>
        <taxon>Limulidae</taxon>
        <taxon>Limulus</taxon>
    </lineage>
</organism>
<dbReference type="PANTHER" id="PTHR43615">
    <property type="entry name" value="PHOSPHOENOLPYRUVATE SYNTHASE-RELATED"/>
    <property type="match status" value="1"/>
</dbReference>
<dbReference type="InterPro" id="IPR051549">
    <property type="entry name" value="PEP_Utilizing_Enz"/>
</dbReference>
<gene>
    <name evidence="4" type="primary">LOC111085414</name>
</gene>
<dbReference type="Pfam" id="PF01326">
    <property type="entry name" value="PPDK_N"/>
    <property type="match status" value="1"/>
</dbReference>
<dbReference type="SUPFAM" id="SSF56059">
    <property type="entry name" value="Glutathione synthetase ATP-binding domain-like"/>
    <property type="match status" value="1"/>
</dbReference>
<dbReference type="Proteomes" id="UP000694941">
    <property type="component" value="Unplaced"/>
</dbReference>
<dbReference type="PANTHER" id="PTHR43615:SF1">
    <property type="entry name" value="PPDK_N DOMAIN-CONTAINING PROTEIN"/>
    <property type="match status" value="1"/>
</dbReference>
<name>A0ABM1S7E6_LIMPO</name>
<feature type="domain" description="Pyruvate phosphate dikinase AMP/ATP-binding" evidence="2">
    <location>
        <begin position="4"/>
        <end position="71"/>
    </location>
</feature>
<protein>
    <submittedName>
        <fullName evidence="4">Uncharacterized protein LOC111085414</fullName>
    </submittedName>
</protein>
<keyword evidence="3" id="KW-1185">Reference proteome</keyword>
<comment type="similarity">
    <text evidence="1">Belongs to the PEP-utilizing enzyme family.</text>
</comment>
<dbReference type="Gene3D" id="3.30.470.20">
    <property type="entry name" value="ATP-grasp fold, B domain"/>
    <property type="match status" value="1"/>
</dbReference>
<accession>A0ABM1S7E6</accession>
<proteinExistence type="inferred from homology"/>
<reference evidence="4" key="1">
    <citation type="submission" date="2025-08" db="UniProtKB">
        <authorList>
            <consortium name="RefSeq"/>
        </authorList>
    </citation>
    <scope>IDENTIFICATION</scope>
    <source>
        <tissue evidence="4">Muscle</tissue>
    </source>
</reference>
<dbReference type="GeneID" id="111085414"/>
<sequence>MSDEGGTKEETVREQVSSAWCLSKEEVESLGKVGILVESAFGSARDIEWAINNGKNFLLQARPITTEDKPTDYELVHGLDSGLLTENEYLTIANVGERGQLLSLACVIVGSQVFQDIAHLLTTDGVKLVADFFLDGPDVPS</sequence>